<keyword evidence="1" id="KW-0560">Oxidoreductase</keyword>
<dbReference type="InterPro" id="IPR049315">
    <property type="entry name" value="GDC-P_N"/>
</dbReference>
<evidence type="ECO:0000259" key="2">
    <source>
        <dbReference type="Pfam" id="PF02347"/>
    </source>
</evidence>
<sequence length="209" mass="23503">MRYIPNTKEHLEEMLKEIGVSSFEELISDIPKGLRFKGDLKIKGPLSEDELIAYIRGIERENVDFASLKPLVGAGSYKHFVPSVIKTILAREEFYTAYTPYQPELAQGTLQTMFEVQTHLSRLTGFDAVVPSIYDGASATAEAVLMAMRLTGKNRIVVSKLLHPQYMETIKTYVAPHKTEIVEIPYKDNLTDVNVVKDLLNKETAVIVV</sequence>
<dbReference type="EMBL" id="PNIX01000270">
    <property type="protein sequence ID" value="PMP81918.1"/>
    <property type="molecule type" value="Genomic_DNA"/>
</dbReference>
<proteinExistence type="predicted"/>
<comment type="caution">
    <text evidence="3">The sequence shown here is derived from an EMBL/GenBank/DDBJ whole genome shotgun (WGS) entry which is preliminary data.</text>
</comment>
<dbReference type="SUPFAM" id="SSF53383">
    <property type="entry name" value="PLP-dependent transferases"/>
    <property type="match status" value="1"/>
</dbReference>
<feature type="domain" description="Glycine cleavage system P-protein N-terminal" evidence="2">
    <location>
        <begin position="1"/>
        <end position="193"/>
    </location>
</feature>
<dbReference type="Proteomes" id="UP000236910">
    <property type="component" value="Unassembled WGS sequence"/>
</dbReference>
<evidence type="ECO:0000313" key="4">
    <source>
        <dbReference type="Proteomes" id="UP000236910"/>
    </source>
</evidence>
<evidence type="ECO:0000256" key="1">
    <source>
        <dbReference type="ARBA" id="ARBA00023002"/>
    </source>
</evidence>
<name>A0A2J6X5L1_9BACT</name>
<accession>A0A2J6X5L1</accession>
<dbReference type="Gene3D" id="3.40.640.10">
    <property type="entry name" value="Type I PLP-dependent aspartate aminotransferase-like (Major domain)"/>
    <property type="match status" value="1"/>
</dbReference>
<feature type="non-terminal residue" evidence="3">
    <location>
        <position position="209"/>
    </location>
</feature>
<dbReference type="Pfam" id="PF02347">
    <property type="entry name" value="GDC-P"/>
    <property type="match status" value="1"/>
</dbReference>
<organism evidence="3 4">
    <name type="scientific">Caldisericum exile</name>
    <dbReference type="NCBI Taxonomy" id="693075"/>
    <lineage>
        <taxon>Bacteria</taxon>
        <taxon>Pseudomonadati</taxon>
        <taxon>Caldisericota/Cryosericota group</taxon>
        <taxon>Caldisericota</taxon>
        <taxon>Caldisericia</taxon>
        <taxon>Caldisericales</taxon>
        <taxon>Caldisericaceae</taxon>
        <taxon>Caldisericum</taxon>
    </lineage>
</organism>
<dbReference type="PANTHER" id="PTHR42806:SF1">
    <property type="entry name" value="GLYCINE DEHYDROGENASE (DECARBOXYLATING)"/>
    <property type="match status" value="1"/>
</dbReference>
<reference evidence="3 4" key="1">
    <citation type="submission" date="2018-01" db="EMBL/GenBank/DDBJ databases">
        <title>Metagenomic assembled genomes from two thermal pools in the Uzon Caldera, Kamchatka, Russia.</title>
        <authorList>
            <person name="Wilkins L."/>
            <person name="Ettinger C."/>
        </authorList>
    </citation>
    <scope>NUCLEOTIDE SEQUENCE [LARGE SCALE GENOMIC DNA]</scope>
    <source>
        <strain evidence="3">ARK-10</strain>
    </source>
</reference>
<dbReference type="InterPro" id="IPR015422">
    <property type="entry name" value="PyrdxlP-dep_Trfase_small"/>
</dbReference>
<evidence type="ECO:0000313" key="3">
    <source>
        <dbReference type="EMBL" id="PMP81918.1"/>
    </source>
</evidence>
<dbReference type="InterPro" id="IPR015424">
    <property type="entry name" value="PyrdxlP-dep_Trfase"/>
</dbReference>
<dbReference type="Gene3D" id="3.90.1150.10">
    <property type="entry name" value="Aspartate Aminotransferase, domain 1"/>
    <property type="match status" value="1"/>
</dbReference>
<dbReference type="GO" id="GO:0009116">
    <property type="term" value="P:nucleoside metabolic process"/>
    <property type="evidence" value="ECO:0007669"/>
    <property type="project" value="InterPro"/>
</dbReference>
<dbReference type="GO" id="GO:0004375">
    <property type="term" value="F:glycine dehydrogenase (decarboxylating) activity"/>
    <property type="evidence" value="ECO:0007669"/>
    <property type="project" value="InterPro"/>
</dbReference>
<dbReference type="InterPro" id="IPR015421">
    <property type="entry name" value="PyrdxlP-dep_Trfase_major"/>
</dbReference>
<dbReference type="InterPro" id="IPR023010">
    <property type="entry name" value="GcvPA"/>
</dbReference>
<protein>
    <submittedName>
        <fullName evidence="3">Aminomethyl-transferring glycine dehydrogenase</fullName>
    </submittedName>
</protein>
<gene>
    <name evidence="3" type="ORF">C0175_04550</name>
</gene>
<dbReference type="AlphaFoldDB" id="A0A2J6X5L1"/>
<dbReference type="PANTHER" id="PTHR42806">
    <property type="entry name" value="GLYCINE CLEAVAGE SYSTEM P-PROTEIN"/>
    <property type="match status" value="1"/>
</dbReference>